<name>A0AA47P2R4_MERPO</name>
<sequence>MALGEIQMSTHLESSGASKQMNSNSEWKLKRNPLTRRGVGKQILQALCRDKVGWDKELPEHHSPTMGVMASRSTSLSSSEDPKKLPSIKLWGGPFNTSFTTSQMQVFSGYGACSYLQAISKTGQIRCSLVMGKAKSSTHQTHNNPKT</sequence>
<evidence type="ECO:0000313" key="3">
    <source>
        <dbReference type="Proteomes" id="UP001174136"/>
    </source>
</evidence>
<dbReference type="PANTHER" id="PTHR47331">
    <property type="entry name" value="PHD-TYPE DOMAIN-CONTAINING PROTEIN"/>
    <property type="match status" value="1"/>
</dbReference>
<organism evidence="2 3">
    <name type="scientific">Merluccius polli</name>
    <name type="common">Benguela hake</name>
    <name type="synonym">Merluccius cadenati</name>
    <dbReference type="NCBI Taxonomy" id="89951"/>
    <lineage>
        <taxon>Eukaryota</taxon>
        <taxon>Metazoa</taxon>
        <taxon>Chordata</taxon>
        <taxon>Craniata</taxon>
        <taxon>Vertebrata</taxon>
        <taxon>Euteleostomi</taxon>
        <taxon>Actinopterygii</taxon>
        <taxon>Neopterygii</taxon>
        <taxon>Teleostei</taxon>
        <taxon>Neoteleostei</taxon>
        <taxon>Acanthomorphata</taxon>
        <taxon>Zeiogadaria</taxon>
        <taxon>Gadariae</taxon>
        <taxon>Gadiformes</taxon>
        <taxon>Gadoidei</taxon>
        <taxon>Merlucciidae</taxon>
        <taxon>Merluccius</taxon>
    </lineage>
</organism>
<evidence type="ECO:0000313" key="2">
    <source>
        <dbReference type="EMBL" id="KAK0144742.1"/>
    </source>
</evidence>
<feature type="region of interest" description="Disordered" evidence="1">
    <location>
        <begin position="58"/>
        <end position="83"/>
    </location>
</feature>
<feature type="region of interest" description="Disordered" evidence="1">
    <location>
        <begin position="1"/>
        <end position="30"/>
    </location>
</feature>
<feature type="compositionally biased region" description="Polar residues" evidence="1">
    <location>
        <begin position="7"/>
        <end position="26"/>
    </location>
</feature>
<dbReference type="Pfam" id="PF05380">
    <property type="entry name" value="Peptidase_A17"/>
    <property type="match status" value="1"/>
</dbReference>
<reference evidence="2" key="1">
    <citation type="journal article" date="2023" name="Front. Mar. Sci.">
        <title>A new Merluccius polli reference genome to investigate the effects of global change in West African waters.</title>
        <authorList>
            <person name="Mateo J.L."/>
            <person name="Blanco-Fernandez C."/>
            <person name="Garcia-Vazquez E."/>
            <person name="Machado-Schiaffino G."/>
        </authorList>
    </citation>
    <scope>NUCLEOTIDE SEQUENCE</scope>
    <source>
        <strain evidence="2">C29</strain>
        <tissue evidence="2">Fin</tissue>
    </source>
</reference>
<keyword evidence="3" id="KW-1185">Reference proteome</keyword>
<dbReference type="InterPro" id="IPR008042">
    <property type="entry name" value="Retrotrans_Pao"/>
</dbReference>
<accession>A0AA47P2R4</accession>
<gene>
    <name evidence="2" type="ORF">N1851_016801</name>
</gene>
<dbReference type="Proteomes" id="UP001174136">
    <property type="component" value="Unassembled WGS sequence"/>
</dbReference>
<proteinExistence type="predicted"/>
<dbReference type="EMBL" id="JAOPHQ010003021">
    <property type="protein sequence ID" value="KAK0144742.1"/>
    <property type="molecule type" value="Genomic_DNA"/>
</dbReference>
<comment type="caution">
    <text evidence="2">The sequence shown here is derived from an EMBL/GenBank/DDBJ whole genome shotgun (WGS) entry which is preliminary data.</text>
</comment>
<protein>
    <submittedName>
        <fullName evidence="2">Uncharacterized protein</fullName>
    </submittedName>
</protein>
<evidence type="ECO:0000256" key="1">
    <source>
        <dbReference type="SAM" id="MobiDB-lite"/>
    </source>
</evidence>
<dbReference type="AlphaFoldDB" id="A0AA47P2R4"/>